<dbReference type="Pfam" id="PF12802">
    <property type="entry name" value="MarR_2"/>
    <property type="match status" value="1"/>
</dbReference>
<dbReference type="EMBL" id="LOCL01000032">
    <property type="protein sequence ID" value="KUF17990.1"/>
    <property type="molecule type" value="Genomic_DNA"/>
</dbReference>
<protein>
    <submittedName>
        <fullName evidence="2">MarR family transcriptional regulator</fullName>
    </submittedName>
</protein>
<dbReference type="AlphaFoldDB" id="A0A0W7X4Y9"/>
<sequence>MGVNPASSQRRPQNAASAAREVIELLEVLWERGRDSVSPAPVSTSQLRVLYVLEREDGINLRTLGGILGAAPSSVSRLCDRLQALGFVERTQSRVSRRELTLRLTGPGRTYLADLRSRREEALTAVIAGMSGPARACLVEGLSDFRDCADELHTTRMHTSPVTGETEGPARTA</sequence>
<dbReference type="InterPro" id="IPR036390">
    <property type="entry name" value="WH_DNA-bd_sf"/>
</dbReference>
<dbReference type="SMART" id="SM00347">
    <property type="entry name" value="HTH_MARR"/>
    <property type="match status" value="1"/>
</dbReference>
<dbReference type="RefSeq" id="WP_058847768.1">
    <property type="nucleotide sequence ID" value="NZ_LOCL01000032.1"/>
</dbReference>
<name>A0A0W7X4Y9_9ACTN</name>
<dbReference type="PANTHER" id="PTHR33164">
    <property type="entry name" value="TRANSCRIPTIONAL REGULATOR, MARR FAMILY"/>
    <property type="match status" value="1"/>
</dbReference>
<dbReference type="GO" id="GO:0006950">
    <property type="term" value="P:response to stress"/>
    <property type="evidence" value="ECO:0007669"/>
    <property type="project" value="TreeGrafter"/>
</dbReference>
<organism evidence="2 3">
    <name type="scientific">Streptomyces silvensis</name>
    <dbReference type="NCBI Taxonomy" id="1765722"/>
    <lineage>
        <taxon>Bacteria</taxon>
        <taxon>Bacillati</taxon>
        <taxon>Actinomycetota</taxon>
        <taxon>Actinomycetes</taxon>
        <taxon>Kitasatosporales</taxon>
        <taxon>Streptomycetaceae</taxon>
        <taxon>Streptomyces</taxon>
    </lineage>
</organism>
<keyword evidence="3" id="KW-1185">Reference proteome</keyword>
<accession>A0A0W7X4Y9</accession>
<dbReference type="Proteomes" id="UP000054804">
    <property type="component" value="Unassembled WGS sequence"/>
</dbReference>
<dbReference type="STRING" id="1765722.AT728_20265"/>
<dbReference type="PANTHER" id="PTHR33164:SF103">
    <property type="entry name" value="REGULATORY PROTEIN MARR"/>
    <property type="match status" value="1"/>
</dbReference>
<evidence type="ECO:0000313" key="2">
    <source>
        <dbReference type="EMBL" id="KUF17990.1"/>
    </source>
</evidence>
<proteinExistence type="predicted"/>
<dbReference type="GO" id="GO:0003700">
    <property type="term" value="F:DNA-binding transcription factor activity"/>
    <property type="evidence" value="ECO:0007669"/>
    <property type="project" value="InterPro"/>
</dbReference>
<dbReference type="InterPro" id="IPR000835">
    <property type="entry name" value="HTH_MarR-typ"/>
</dbReference>
<evidence type="ECO:0000313" key="3">
    <source>
        <dbReference type="Proteomes" id="UP000054804"/>
    </source>
</evidence>
<feature type="domain" description="HTH marR-type" evidence="1">
    <location>
        <begin position="15"/>
        <end position="147"/>
    </location>
</feature>
<dbReference type="InterPro" id="IPR039422">
    <property type="entry name" value="MarR/SlyA-like"/>
</dbReference>
<reference evidence="2 3" key="1">
    <citation type="submission" date="2015-12" db="EMBL/GenBank/DDBJ databases">
        <title>Draft genome sequence of Streptomyces silvensis ATCC 53525, a producer of novel hormone antagonists.</title>
        <authorList>
            <person name="Johnston C.W."/>
            <person name="Li Y."/>
            <person name="Magarvey N.A."/>
        </authorList>
    </citation>
    <scope>NUCLEOTIDE SEQUENCE [LARGE SCALE GENOMIC DNA]</scope>
    <source>
        <strain evidence="2 3">ATCC 53525</strain>
    </source>
</reference>
<comment type="caution">
    <text evidence="2">The sequence shown here is derived from an EMBL/GenBank/DDBJ whole genome shotgun (WGS) entry which is preliminary data.</text>
</comment>
<evidence type="ECO:0000259" key="1">
    <source>
        <dbReference type="PROSITE" id="PS50995"/>
    </source>
</evidence>
<dbReference type="SUPFAM" id="SSF46785">
    <property type="entry name" value="Winged helix' DNA-binding domain"/>
    <property type="match status" value="1"/>
</dbReference>
<gene>
    <name evidence="2" type="ORF">AT728_20265</name>
</gene>
<dbReference type="OrthoDB" id="3830756at2"/>
<dbReference type="PROSITE" id="PS50995">
    <property type="entry name" value="HTH_MARR_2"/>
    <property type="match status" value="1"/>
</dbReference>
<dbReference type="InterPro" id="IPR036388">
    <property type="entry name" value="WH-like_DNA-bd_sf"/>
</dbReference>
<dbReference type="Gene3D" id="1.10.10.10">
    <property type="entry name" value="Winged helix-like DNA-binding domain superfamily/Winged helix DNA-binding domain"/>
    <property type="match status" value="1"/>
</dbReference>